<evidence type="ECO:0000256" key="1">
    <source>
        <dbReference type="SAM" id="Phobius"/>
    </source>
</evidence>
<evidence type="ECO:0000313" key="3">
    <source>
        <dbReference type="Proteomes" id="UP001226434"/>
    </source>
</evidence>
<dbReference type="RefSeq" id="WP_282334730.1">
    <property type="nucleotide sequence ID" value="NZ_JASBRG010000007.1"/>
</dbReference>
<accession>A0ABT6RDI9</accession>
<keyword evidence="1" id="KW-0472">Membrane</keyword>
<comment type="caution">
    <text evidence="2">The sequence shown here is derived from an EMBL/GenBank/DDBJ whole genome shotgun (WGS) entry which is preliminary data.</text>
</comment>
<keyword evidence="3" id="KW-1185">Reference proteome</keyword>
<evidence type="ECO:0008006" key="4">
    <source>
        <dbReference type="Google" id="ProtNLM"/>
    </source>
</evidence>
<proteinExistence type="predicted"/>
<reference evidence="2 3" key="1">
    <citation type="submission" date="2023-05" db="EMBL/GenBank/DDBJ databases">
        <title>Genome sequence of Pinibacter sp. MAH-24.</title>
        <authorList>
            <person name="Huq M.A."/>
        </authorList>
    </citation>
    <scope>NUCLEOTIDE SEQUENCE [LARGE SCALE GENOMIC DNA]</scope>
    <source>
        <strain evidence="2 3">MAH-24</strain>
    </source>
</reference>
<dbReference type="EMBL" id="JASBRG010000007">
    <property type="protein sequence ID" value="MDI3320634.1"/>
    <property type="molecule type" value="Genomic_DNA"/>
</dbReference>
<gene>
    <name evidence="2" type="ORF">QJ048_12660</name>
</gene>
<protein>
    <recommendedName>
        <fullName evidence="4">Glycine zipper family protein</fullName>
    </recommendedName>
</protein>
<sequence>MKLLALLVSITLCYSICAQKPLFIRVYNFEGEKVDKGFILAITDTLVIIAGDKGNDTIRVKDIGAIRTKHSAAHNLGIGAGIGTVGFVTYGIASADPDEFLGYTAAEGALMGLIVGVPVGGALGALTLPFKDSKHFIIYGDAERWKAFNKMVVNENFTNSEK</sequence>
<feature type="transmembrane region" description="Helical" evidence="1">
    <location>
        <begin position="105"/>
        <end position="128"/>
    </location>
</feature>
<dbReference type="Proteomes" id="UP001226434">
    <property type="component" value="Unassembled WGS sequence"/>
</dbReference>
<feature type="transmembrane region" description="Helical" evidence="1">
    <location>
        <begin position="72"/>
        <end position="93"/>
    </location>
</feature>
<evidence type="ECO:0000313" key="2">
    <source>
        <dbReference type="EMBL" id="MDI3320634.1"/>
    </source>
</evidence>
<organism evidence="2 3">
    <name type="scientific">Pinibacter soli</name>
    <dbReference type="NCBI Taxonomy" id="3044211"/>
    <lineage>
        <taxon>Bacteria</taxon>
        <taxon>Pseudomonadati</taxon>
        <taxon>Bacteroidota</taxon>
        <taxon>Chitinophagia</taxon>
        <taxon>Chitinophagales</taxon>
        <taxon>Chitinophagaceae</taxon>
        <taxon>Pinibacter</taxon>
    </lineage>
</organism>
<keyword evidence="1" id="KW-0812">Transmembrane</keyword>
<name>A0ABT6RDI9_9BACT</name>
<keyword evidence="1" id="KW-1133">Transmembrane helix</keyword>